<accession>A0A1G7KZ61</accession>
<dbReference type="AlphaFoldDB" id="A0A1G7KZ61"/>
<protein>
    <submittedName>
        <fullName evidence="1">Uncharacterized protein</fullName>
    </submittedName>
</protein>
<evidence type="ECO:0000313" key="2">
    <source>
        <dbReference type="Proteomes" id="UP000243333"/>
    </source>
</evidence>
<dbReference type="EMBL" id="FNBU01000010">
    <property type="protein sequence ID" value="SDF42374.1"/>
    <property type="molecule type" value="Genomic_DNA"/>
</dbReference>
<evidence type="ECO:0000313" key="1">
    <source>
        <dbReference type="EMBL" id="SDF42374.1"/>
    </source>
</evidence>
<dbReference type="RefSeq" id="WP_093689641.1">
    <property type="nucleotide sequence ID" value="NZ_FNBU01000010.1"/>
</dbReference>
<reference evidence="2" key="1">
    <citation type="submission" date="2016-10" db="EMBL/GenBank/DDBJ databases">
        <authorList>
            <person name="Varghese N."/>
            <person name="Submissions S."/>
        </authorList>
    </citation>
    <scope>NUCLEOTIDE SEQUENCE [LARGE SCALE GENOMIC DNA]</scope>
    <source>
        <strain evidence="2">DSM 23256</strain>
    </source>
</reference>
<sequence>MVVFIDEIGQLIEKTRKAHETGAIQGIIVITVDYDGTLHAVCSDNLSYLERIGLLEVAKQAVHAESLIME</sequence>
<name>A0A1G7KZ61_9FIRM</name>
<dbReference type="Proteomes" id="UP000243333">
    <property type="component" value="Unassembled WGS sequence"/>
</dbReference>
<gene>
    <name evidence="1" type="ORF">SAMN05660235_01531</name>
</gene>
<keyword evidence="2" id="KW-1185">Reference proteome</keyword>
<organism evidence="1 2">
    <name type="scientific">Sporolituus thermophilus DSM 23256</name>
    <dbReference type="NCBI Taxonomy" id="1123285"/>
    <lineage>
        <taxon>Bacteria</taxon>
        <taxon>Bacillati</taxon>
        <taxon>Bacillota</taxon>
        <taxon>Negativicutes</taxon>
        <taxon>Selenomonadales</taxon>
        <taxon>Sporomusaceae</taxon>
        <taxon>Sporolituus</taxon>
    </lineage>
</organism>
<proteinExistence type="predicted"/>